<dbReference type="Proteomes" id="UP000531594">
    <property type="component" value="Unassembled WGS sequence"/>
</dbReference>
<evidence type="ECO:0000259" key="3">
    <source>
        <dbReference type="Pfam" id="PF00149"/>
    </source>
</evidence>
<dbReference type="InterPro" id="IPR011240">
    <property type="entry name" value="Pesterase_YunD"/>
</dbReference>
<dbReference type="GO" id="GO:0009166">
    <property type="term" value="P:nucleotide catabolic process"/>
    <property type="evidence" value="ECO:0007669"/>
    <property type="project" value="InterPro"/>
</dbReference>
<dbReference type="InterPro" id="IPR036907">
    <property type="entry name" value="5'-Nucleotdase_C_sf"/>
</dbReference>
<dbReference type="AlphaFoldDB" id="A0A7X0HSY1"/>
<evidence type="ECO:0000256" key="1">
    <source>
        <dbReference type="ARBA" id="ARBA00022729"/>
    </source>
</evidence>
<keyword evidence="2" id="KW-0378">Hydrolase</keyword>
<dbReference type="PIRSF" id="PIRSF036361">
    <property type="entry name" value="YunD"/>
    <property type="match status" value="1"/>
</dbReference>
<comment type="similarity">
    <text evidence="2">Belongs to the 5'-nucleotidase family.</text>
</comment>
<keyword evidence="2" id="KW-0547">Nucleotide-binding</keyword>
<dbReference type="InterPro" id="IPR029052">
    <property type="entry name" value="Metallo-depent_PP-like"/>
</dbReference>
<proteinExistence type="inferred from homology"/>
<protein>
    <submittedName>
        <fullName evidence="5">2',3'-cyclic-nucleotide 2'-phosphodiesterase (5'-nucleotidase family)</fullName>
    </submittedName>
</protein>
<comment type="caution">
    <text evidence="5">The sequence shown here is derived from an EMBL/GenBank/DDBJ whole genome shotgun (WGS) entry which is preliminary data.</text>
</comment>
<dbReference type="InterPro" id="IPR004843">
    <property type="entry name" value="Calcineurin-like_PHP"/>
</dbReference>
<dbReference type="GO" id="GO:0008768">
    <property type="term" value="F:UDP-sugar diphosphatase activity"/>
    <property type="evidence" value="ECO:0007669"/>
    <property type="project" value="TreeGrafter"/>
</dbReference>
<name>A0A7X0HSY1_9BACI</name>
<dbReference type="EMBL" id="JACHGK010000004">
    <property type="protein sequence ID" value="MBB6445026.1"/>
    <property type="molecule type" value="Genomic_DNA"/>
</dbReference>
<dbReference type="PANTHER" id="PTHR11575:SF23">
    <property type="entry name" value="5-NUCLEOTIDASE FAMILY PROTEIN"/>
    <property type="match status" value="1"/>
</dbReference>
<accession>A0A7X0HSY1</accession>
<dbReference type="Gene3D" id="3.90.780.10">
    <property type="entry name" value="5'-Nucleotidase, C-terminal domain"/>
    <property type="match status" value="1"/>
</dbReference>
<keyword evidence="1" id="KW-0732">Signal</keyword>
<dbReference type="GO" id="GO:0000166">
    <property type="term" value="F:nucleotide binding"/>
    <property type="evidence" value="ECO:0007669"/>
    <property type="project" value="UniProtKB-KW"/>
</dbReference>
<keyword evidence="6" id="KW-1185">Reference proteome</keyword>
<sequence length="457" mass="52484">MEVIHIYHTNDLHSHFEHWPRIHHFLQERKKWHEQAGEEFLLFDLGDHADRSHPLTEATHGNVNVELLNKAGYHAVTIGNNEGITFPHEDLEHLYDHRLFEVLLANLYQENGTRPSWVKANAIYETKKGMKVAVTGLTACYPHLYQLMGWKVTDPYEELKSQLEELKGISDITILLSHLGIHDDEQIAREFPEMDVIIGGHTHHILHKGKMAGDTMLACAGKYGMFVGHICLTIDPEEKKIVEKKAWLYDTNELQPMIDEVQQVEEWFNSGKEMLSTEIISKHYVHTSQDELASLLCNALREICGADCAFINKGLILENLVPGIVTKFDLHRICPHPINPCVVELTGAELKEVLLQTMDEKWSDMQIMGFGFRGKIMGEMVYSGIQPTRKKSYSLLTVQGKPIESEQKYTVAIPDMFTFGKFFPAIFRAEQKEYILPDFMRHLLAWKIRETEKQAAD</sequence>
<feature type="domain" description="5'-Nucleotidase C-terminal" evidence="4">
    <location>
        <begin position="286"/>
        <end position="416"/>
    </location>
</feature>
<reference evidence="5 6" key="1">
    <citation type="submission" date="2020-08" db="EMBL/GenBank/DDBJ databases">
        <title>Genomic Encyclopedia of Type Strains, Phase IV (KMG-IV): sequencing the most valuable type-strain genomes for metagenomic binning, comparative biology and taxonomic classification.</title>
        <authorList>
            <person name="Goeker M."/>
        </authorList>
    </citation>
    <scope>NUCLEOTIDE SEQUENCE [LARGE SCALE GENOMIC DNA]</scope>
    <source>
        <strain evidence="5 6">DSM 5391</strain>
    </source>
</reference>
<dbReference type="CDD" id="cd00845">
    <property type="entry name" value="MPP_UshA_N_like"/>
    <property type="match status" value="1"/>
</dbReference>
<dbReference type="Gene3D" id="3.60.21.10">
    <property type="match status" value="1"/>
</dbReference>
<feature type="domain" description="Calcineurin-like phosphoesterase" evidence="3">
    <location>
        <begin position="5"/>
        <end position="204"/>
    </location>
</feature>
<dbReference type="PRINTS" id="PR01607">
    <property type="entry name" value="APYRASEFAMLY"/>
</dbReference>
<dbReference type="SUPFAM" id="SSF55816">
    <property type="entry name" value="5'-nucleotidase (syn. UDP-sugar hydrolase), C-terminal domain"/>
    <property type="match status" value="1"/>
</dbReference>
<gene>
    <name evidence="5" type="ORF">HNR53_001636</name>
</gene>
<evidence type="ECO:0000256" key="2">
    <source>
        <dbReference type="RuleBase" id="RU362119"/>
    </source>
</evidence>
<dbReference type="GO" id="GO:0030288">
    <property type="term" value="C:outer membrane-bounded periplasmic space"/>
    <property type="evidence" value="ECO:0007669"/>
    <property type="project" value="TreeGrafter"/>
</dbReference>
<evidence type="ECO:0000259" key="4">
    <source>
        <dbReference type="Pfam" id="PF02872"/>
    </source>
</evidence>
<dbReference type="PANTHER" id="PTHR11575">
    <property type="entry name" value="5'-NUCLEOTIDASE-RELATED"/>
    <property type="match status" value="1"/>
</dbReference>
<dbReference type="SUPFAM" id="SSF56300">
    <property type="entry name" value="Metallo-dependent phosphatases"/>
    <property type="match status" value="1"/>
</dbReference>
<organism evidence="5 6">
    <name type="scientific">Bacillus benzoevorans</name>
    <dbReference type="NCBI Taxonomy" id="1456"/>
    <lineage>
        <taxon>Bacteria</taxon>
        <taxon>Bacillati</taxon>
        <taxon>Bacillota</taxon>
        <taxon>Bacilli</taxon>
        <taxon>Bacillales</taxon>
        <taxon>Bacillaceae</taxon>
        <taxon>Bacillus</taxon>
    </lineage>
</organism>
<dbReference type="InterPro" id="IPR008334">
    <property type="entry name" value="5'-Nucleotdase_C"/>
</dbReference>
<dbReference type="Pfam" id="PF02872">
    <property type="entry name" value="5_nucleotid_C"/>
    <property type="match status" value="1"/>
</dbReference>
<dbReference type="Pfam" id="PF00149">
    <property type="entry name" value="Metallophos"/>
    <property type="match status" value="1"/>
</dbReference>
<evidence type="ECO:0000313" key="6">
    <source>
        <dbReference type="Proteomes" id="UP000531594"/>
    </source>
</evidence>
<dbReference type="InterPro" id="IPR006179">
    <property type="entry name" value="5_nucleotidase/apyrase"/>
</dbReference>
<dbReference type="RefSeq" id="WP_184524686.1">
    <property type="nucleotide sequence ID" value="NZ_JACHGK010000004.1"/>
</dbReference>
<dbReference type="GO" id="GO:0008253">
    <property type="term" value="F:5'-nucleotidase activity"/>
    <property type="evidence" value="ECO:0007669"/>
    <property type="project" value="TreeGrafter"/>
</dbReference>
<evidence type="ECO:0000313" key="5">
    <source>
        <dbReference type="EMBL" id="MBB6445026.1"/>
    </source>
</evidence>